<keyword evidence="2" id="KW-1185">Reference proteome</keyword>
<sequence length="104" mass="12566">MEKDFIEIGSKRIPLSDIKNYEITTEQLKRTYTEKKKRNWFVRIILLLTNPGFVNEPNEVVVSRRIPFDVMIIKTFQGVEYRFSKNEYVFDIQEKARELNNYLQ</sequence>
<evidence type="ECO:0000313" key="2">
    <source>
        <dbReference type="Proteomes" id="UP000660110"/>
    </source>
</evidence>
<reference evidence="1" key="2">
    <citation type="submission" date="2020-09" db="EMBL/GenBank/DDBJ databases">
        <authorList>
            <person name="Sun Q."/>
            <person name="Zhou Y."/>
        </authorList>
    </citation>
    <scope>NUCLEOTIDE SEQUENCE</scope>
    <source>
        <strain evidence="1">CGMCC 1.12153</strain>
    </source>
</reference>
<accession>A0A917EXJ2</accession>
<evidence type="ECO:0000313" key="1">
    <source>
        <dbReference type="EMBL" id="GGF28631.1"/>
    </source>
</evidence>
<comment type="caution">
    <text evidence="1">The sequence shown here is derived from an EMBL/GenBank/DDBJ whole genome shotgun (WGS) entry which is preliminary data.</text>
</comment>
<organism evidence="1 2">
    <name type="scientific">Halobacillus andaensis</name>
    <dbReference type="NCBI Taxonomy" id="1176239"/>
    <lineage>
        <taxon>Bacteria</taxon>
        <taxon>Bacillati</taxon>
        <taxon>Bacillota</taxon>
        <taxon>Bacilli</taxon>
        <taxon>Bacillales</taxon>
        <taxon>Bacillaceae</taxon>
        <taxon>Halobacillus</taxon>
    </lineage>
</organism>
<dbReference type="Proteomes" id="UP000660110">
    <property type="component" value="Unassembled WGS sequence"/>
</dbReference>
<gene>
    <name evidence="1" type="ORF">GCM10010954_29630</name>
</gene>
<reference evidence="1" key="1">
    <citation type="journal article" date="2014" name="Int. J. Syst. Evol. Microbiol.">
        <title>Complete genome sequence of Corynebacterium casei LMG S-19264T (=DSM 44701T), isolated from a smear-ripened cheese.</title>
        <authorList>
            <consortium name="US DOE Joint Genome Institute (JGI-PGF)"/>
            <person name="Walter F."/>
            <person name="Albersmeier A."/>
            <person name="Kalinowski J."/>
            <person name="Ruckert C."/>
        </authorList>
    </citation>
    <scope>NUCLEOTIDE SEQUENCE</scope>
    <source>
        <strain evidence="1">CGMCC 1.12153</strain>
    </source>
</reference>
<dbReference type="RefSeq" id="WP_188378305.1">
    <property type="nucleotide sequence ID" value="NZ_BMEL01000004.1"/>
</dbReference>
<dbReference type="AlphaFoldDB" id="A0A917EXJ2"/>
<protein>
    <submittedName>
        <fullName evidence="1">Uncharacterized protein</fullName>
    </submittedName>
</protein>
<dbReference type="EMBL" id="BMEL01000004">
    <property type="protein sequence ID" value="GGF28631.1"/>
    <property type="molecule type" value="Genomic_DNA"/>
</dbReference>
<name>A0A917EXJ2_HALAA</name>
<proteinExistence type="predicted"/>